<dbReference type="PANTHER" id="PTHR30458">
    <property type="entry name" value="PHENYLACETIC ACID DEGRADATION PROTEIN PAA"/>
    <property type="match status" value="1"/>
</dbReference>
<dbReference type="InterPro" id="IPR011882">
    <property type="entry name" value="PaaC"/>
</dbReference>
<dbReference type="PIRSF" id="PIRSF037834">
    <property type="entry name" value="PA_CoA_Oase3"/>
    <property type="match status" value="1"/>
</dbReference>
<name>A0A4R8CHW1_9ACTN</name>
<dbReference type="PANTHER" id="PTHR30458:SF0">
    <property type="entry name" value="1,2-PHENYLACETYL-COA EPOXIDASE, SUBUNIT C"/>
    <property type="match status" value="1"/>
</dbReference>
<protein>
    <submittedName>
        <fullName evidence="1">Ring-1,2-phenylacetyl-CoA epoxidase subunit PaaC</fullName>
    </submittedName>
</protein>
<evidence type="ECO:0000313" key="2">
    <source>
        <dbReference type="Proteomes" id="UP000295146"/>
    </source>
</evidence>
<dbReference type="InterPro" id="IPR007814">
    <property type="entry name" value="PaaA_PaaC"/>
</dbReference>
<dbReference type="NCBIfam" id="TIGR02158">
    <property type="entry name" value="PA_CoA_Oxy3"/>
    <property type="match status" value="1"/>
</dbReference>
<dbReference type="GO" id="GO:0010124">
    <property type="term" value="P:phenylacetate catabolic process"/>
    <property type="evidence" value="ECO:0007669"/>
    <property type="project" value="InterPro"/>
</dbReference>
<dbReference type="InterPro" id="IPR012347">
    <property type="entry name" value="Ferritin-like"/>
</dbReference>
<dbReference type="InterPro" id="IPR052703">
    <property type="entry name" value="Aromatic_CoA_ox/epox"/>
</dbReference>
<dbReference type="GO" id="GO:0005829">
    <property type="term" value="C:cytosol"/>
    <property type="evidence" value="ECO:0007669"/>
    <property type="project" value="TreeGrafter"/>
</dbReference>
<dbReference type="OrthoDB" id="9789947at2"/>
<dbReference type="InterPro" id="IPR009078">
    <property type="entry name" value="Ferritin-like_SF"/>
</dbReference>
<dbReference type="Proteomes" id="UP000295146">
    <property type="component" value="Unassembled WGS sequence"/>
</dbReference>
<dbReference type="Gene3D" id="1.20.1260.10">
    <property type="match status" value="1"/>
</dbReference>
<gene>
    <name evidence="1" type="ORF">EV653_1053</name>
</gene>
<dbReference type="AlphaFoldDB" id="A0A4R8CHW1"/>
<sequence length="244" mass="27302">MNDLFVYTLRLGDDALISAQRTAEWIAAAPQLEEDVALGNIGLDQLGQARSLLQYAGSLDGRTEDDLAYFRDEREFLNAQLCELPNGDFGFAMARLLYFATYQHLLYDELRSSADETLAGVAGKAVKEVAYHVDHAMQWVLRLGDGTEESHRRMQAGLDALWPYTAELFESDPLVQRLPVAVDPSTLHDAWLERVLAVIDESTCERPSSSYQHTGGRLGRHTEHMGYLLAELQHVARSHPGATW</sequence>
<organism evidence="1 2">
    <name type="scientific">Kribbella pratensis</name>
    <dbReference type="NCBI Taxonomy" id="2512112"/>
    <lineage>
        <taxon>Bacteria</taxon>
        <taxon>Bacillati</taxon>
        <taxon>Actinomycetota</taxon>
        <taxon>Actinomycetes</taxon>
        <taxon>Propionibacteriales</taxon>
        <taxon>Kribbellaceae</taxon>
        <taxon>Kribbella</taxon>
    </lineage>
</organism>
<keyword evidence="2" id="KW-1185">Reference proteome</keyword>
<comment type="caution">
    <text evidence="1">The sequence shown here is derived from an EMBL/GenBank/DDBJ whole genome shotgun (WGS) entry which is preliminary data.</text>
</comment>
<accession>A0A4R8CHW1</accession>
<evidence type="ECO:0000313" key="1">
    <source>
        <dbReference type="EMBL" id="TDW75912.1"/>
    </source>
</evidence>
<proteinExistence type="predicted"/>
<dbReference type="RefSeq" id="WP_134098425.1">
    <property type="nucleotide sequence ID" value="NZ_SODP01000001.1"/>
</dbReference>
<dbReference type="Pfam" id="PF05138">
    <property type="entry name" value="PaaA_PaaC"/>
    <property type="match status" value="1"/>
</dbReference>
<reference evidence="1 2" key="1">
    <citation type="submission" date="2019-03" db="EMBL/GenBank/DDBJ databases">
        <title>Genomic Encyclopedia of Type Strains, Phase III (KMG-III): the genomes of soil and plant-associated and newly described type strains.</title>
        <authorList>
            <person name="Whitman W."/>
        </authorList>
    </citation>
    <scope>NUCLEOTIDE SEQUENCE [LARGE SCALE GENOMIC DNA]</scope>
    <source>
        <strain evidence="1 2">VKM Ac-2573</strain>
    </source>
</reference>
<dbReference type="EMBL" id="SODP01000001">
    <property type="protein sequence ID" value="TDW75912.1"/>
    <property type="molecule type" value="Genomic_DNA"/>
</dbReference>
<dbReference type="SUPFAM" id="SSF47240">
    <property type="entry name" value="Ferritin-like"/>
    <property type="match status" value="1"/>
</dbReference>